<accession>A0AAC9ADL0</accession>
<keyword evidence="1" id="KW-0732">Signal</keyword>
<evidence type="ECO:0000259" key="2">
    <source>
        <dbReference type="Pfam" id="PF13372"/>
    </source>
</evidence>
<dbReference type="InterPro" id="IPR053728">
    <property type="entry name" value="Alginate_Permeability_Chnl"/>
</dbReference>
<dbReference type="InterPro" id="IPR025388">
    <property type="entry name" value="Alginate_export_dom"/>
</dbReference>
<sequence>MGKLSISALGALIAITSVAAPVYADSLAFNYSGSLRVRYETLNNPIFPTSDNVRTQTNERISTRIRLKGDAAYGNWRAVAEIEDSRAYLDDNDPTLKSSQVNTLEPVQLYISYHDVSEYIDSVTVGRVTLDHGSRRLIGHTRFRNATNSFEGALVDARLTGWHLRGFYLLPVARFPSDSASIDDNKRALDKSFSNRKLFGLYAESEDKAWTVHSYWLKESDSAELATKNRDLFTLSVDRTQRFFNSWKYNIEAMVQTGHARQSASASDVTDRNVKAWMIHSHVGKQLNKSTFLRAEVEAASGDSNSDDGTIHAFDSLYGLRRFDFGPTDVYQTFPRSNILAPGLRSVTKISDIHNIMVGYKALWLHQVPEGEEDFLGHQIEFRWQYQVSSQLQFSLGGAYLAKGNALETGAYPDNSAYAFTGLMYMFK</sequence>
<feature type="signal peptide" evidence="1">
    <location>
        <begin position="1"/>
        <end position="19"/>
    </location>
</feature>
<feature type="chain" id="PRO_5042006082" description="Alginate export domain-containing protein" evidence="1">
    <location>
        <begin position="20"/>
        <end position="428"/>
    </location>
</feature>
<dbReference type="Proteomes" id="UP000061468">
    <property type="component" value="Chromosome"/>
</dbReference>
<reference evidence="3 4" key="1">
    <citation type="submission" date="2015-12" db="EMBL/GenBank/DDBJ databases">
        <title>Intraspecies pangenome expansion in the marine bacterium Alteromonas.</title>
        <authorList>
            <person name="Lopez-Perez M."/>
            <person name="Rodriguez-Valera F."/>
        </authorList>
    </citation>
    <scope>NUCLEOTIDE SEQUENCE [LARGE SCALE GENOMIC DNA]</scope>
    <source>
        <strain evidence="3 4">UM8</strain>
    </source>
</reference>
<protein>
    <recommendedName>
        <fullName evidence="2">Alginate export domain-containing protein</fullName>
    </recommendedName>
</protein>
<feature type="domain" description="Alginate export" evidence="2">
    <location>
        <begin position="32"/>
        <end position="410"/>
    </location>
</feature>
<evidence type="ECO:0000313" key="4">
    <source>
        <dbReference type="Proteomes" id="UP000061468"/>
    </source>
</evidence>
<evidence type="ECO:0000256" key="1">
    <source>
        <dbReference type="SAM" id="SignalP"/>
    </source>
</evidence>
<gene>
    <name evidence="3" type="ORF">AV942_12740</name>
</gene>
<dbReference type="AlphaFoldDB" id="A0AAC9ADL0"/>
<dbReference type="EMBL" id="CP013928">
    <property type="protein sequence ID" value="AMJ79102.1"/>
    <property type="molecule type" value="Genomic_DNA"/>
</dbReference>
<proteinExistence type="predicted"/>
<dbReference type="Pfam" id="PF13372">
    <property type="entry name" value="Alginate_exp"/>
    <property type="match status" value="1"/>
</dbReference>
<name>A0AAC9ADL0_9ALTE</name>
<dbReference type="Gene3D" id="2.40.160.100">
    <property type="match status" value="1"/>
</dbReference>
<dbReference type="RefSeq" id="WP_015067565.1">
    <property type="nucleotide sequence ID" value="NZ_CP013928.1"/>
</dbReference>
<evidence type="ECO:0000313" key="3">
    <source>
        <dbReference type="EMBL" id="AMJ79102.1"/>
    </source>
</evidence>
<organism evidence="3 4">
    <name type="scientific">Alteromonas mediterranea</name>
    <dbReference type="NCBI Taxonomy" id="314275"/>
    <lineage>
        <taxon>Bacteria</taxon>
        <taxon>Pseudomonadati</taxon>
        <taxon>Pseudomonadota</taxon>
        <taxon>Gammaproteobacteria</taxon>
        <taxon>Alteromonadales</taxon>
        <taxon>Alteromonadaceae</taxon>
        <taxon>Alteromonas/Salinimonas group</taxon>
        <taxon>Alteromonas</taxon>
    </lineage>
</organism>